<reference evidence="2 3" key="1">
    <citation type="journal article" date="2018" name="Genome Announc.">
        <title>Draft Genome Sequence of Lactococcus sp. Strain NtB2 (JCM 32569), Isolated from the Gut of the Higher Termite Nasutitermes takasagoensis.</title>
        <authorList>
            <person name="Noda S."/>
            <person name="Aihara C."/>
            <person name="Yuki M."/>
            <person name="Ohkuma M."/>
        </authorList>
    </citation>
    <scope>NUCLEOTIDE SEQUENCE [LARGE SCALE GENOMIC DNA]</scope>
    <source>
        <strain evidence="2 3">NtB2</strain>
    </source>
</reference>
<dbReference type="InterPro" id="IPR036388">
    <property type="entry name" value="WH-like_DNA-bd_sf"/>
</dbReference>
<protein>
    <submittedName>
        <fullName evidence="2">S1 RNA-binding protein</fullName>
    </submittedName>
</protein>
<dbReference type="InterPro" id="IPR003029">
    <property type="entry name" value="S1_domain"/>
</dbReference>
<dbReference type="Pfam" id="PF21191">
    <property type="entry name" value="CvfB_1st"/>
    <property type="match status" value="1"/>
</dbReference>
<name>A0A2R5HIL8_9LACT</name>
<dbReference type="InterPro" id="IPR012340">
    <property type="entry name" value="NA-bd_OB-fold"/>
</dbReference>
<proteinExistence type="predicted"/>
<feature type="domain" description="S1 motif" evidence="1">
    <location>
        <begin position="225"/>
        <end position="287"/>
    </location>
</feature>
<dbReference type="PANTHER" id="PTHR37296">
    <property type="entry name" value="CONSERVED VIRULENCE FACTOR B"/>
    <property type="match status" value="1"/>
</dbReference>
<dbReference type="Pfam" id="PF13509">
    <property type="entry name" value="S1_2"/>
    <property type="match status" value="1"/>
</dbReference>
<dbReference type="Gene3D" id="2.40.50.330">
    <property type="match status" value="1"/>
</dbReference>
<dbReference type="InterPro" id="IPR039566">
    <property type="entry name" value="CvfB_S1_st"/>
</dbReference>
<keyword evidence="3" id="KW-1185">Reference proteome</keyword>
<organism evidence="2 3">
    <name type="scientific">Lactococcus termiticola</name>
    <dbReference type="NCBI Taxonomy" id="2169526"/>
    <lineage>
        <taxon>Bacteria</taxon>
        <taxon>Bacillati</taxon>
        <taxon>Bacillota</taxon>
        <taxon>Bacilli</taxon>
        <taxon>Lactobacillales</taxon>
        <taxon>Streptococcaceae</taxon>
        <taxon>Lactococcus</taxon>
    </lineage>
</organism>
<dbReference type="InterPro" id="IPR048588">
    <property type="entry name" value="CvfB_S1_2nd"/>
</dbReference>
<dbReference type="Gene3D" id="2.40.50.140">
    <property type="entry name" value="Nucleic acid-binding proteins"/>
    <property type="match status" value="2"/>
</dbReference>
<evidence type="ECO:0000313" key="2">
    <source>
        <dbReference type="EMBL" id="GBG97445.1"/>
    </source>
</evidence>
<dbReference type="InterPro" id="IPR014464">
    <property type="entry name" value="CvfB_fam"/>
</dbReference>
<dbReference type="GO" id="GO:0003676">
    <property type="term" value="F:nucleic acid binding"/>
    <property type="evidence" value="ECO:0007669"/>
    <property type="project" value="InterPro"/>
</dbReference>
<dbReference type="PROSITE" id="PS50126">
    <property type="entry name" value="S1"/>
    <property type="match status" value="1"/>
</dbReference>
<dbReference type="Pfam" id="PF21543">
    <property type="entry name" value="CvfB_2nd"/>
    <property type="match status" value="1"/>
</dbReference>
<dbReference type="InterPro" id="IPR048587">
    <property type="entry name" value="CvfB_S1_3rd"/>
</dbReference>
<evidence type="ECO:0000259" key="1">
    <source>
        <dbReference type="PROSITE" id="PS50126"/>
    </source>
</evidence>
<sequence>MPFRSGNQAKNYCGPQADAYGVSLLNLKPNGLQICLIPQCFLPDFLHFTGDLKSSVINAKKKGSSESFLRKKHMNNLLAKTFDAEITSENETFYFLQKEDNILRLKKSEGEYAVGDVVHGFAFEDKEGRMHLTTNIPAATLETFGWAEVVDVRRDLGAFVNIGIPEKDVVVSLDDLPLEREAWPKPGDKLYIKLEVDNKDRLWGHLAWHQDFWELAGPAFDNMNNQDLRGIVYRNKETGSFVYLPDNNMLGFIHPSERFAVPRVGQEMQVRVIGFRTQDRMLNLSAKPRAYEMLDADGQMILAYLESMGGKMPLYDKSSPEDIKATFGISKGQFKKALGGLMKAGKIKQGPEGTELIKD</sequence>
<dbReference type="PANTHER" id="PTHR37296:SF1">
    <property type="entry name" value="CONSERVED VIRULENCE FACTOR B"/>
    <property type="match status" value="1"/>
</dbReference>
<dbReference type="EMBL" id="BFFO01000013">
    <property type="protein sequence ID" value="GBG97445.1"/>
    <property type="molecule type" value="Genomic_DNA"/>
</dbReference>
<evidence type="ECO:0000313" key="3">
    <source>
        <dbReference type="Proteomes" id="UP000245021"/>
    </source>
</evidence>
<dbReference type="Pfam" id="PF17783">
    <property type="entry name" value="WHD_CvfB"/>
    <property type="match status" value="1"/>
</dbReference>
<dbReference type="AlphaFoldDB" id="A0A2R5HIL8"/>
<comment type="caution">
    <text evidence="2">The sequence shown here is derived from an EMBL/GenBank/DDBJ whole genome shotgun (WGS) entry which is preliminary data.</text>
</comment>
<accession>A0A2R5HIL8</accession>
<gene>
    <name evidence="2" type="ORF">NtB2_01590</name>
</gene>
<dbReference type="Proteomes" id="UP000245021">
    <property type="component" value="Unassembled WGS sequence"/>
</dbReference>
<dbReference type="Gene3D" id="1.10.10.10">
    <property type="entry name" value="Winged helix-like DNA-binding domain superfamily/Winged helix DNA-binding domain"/>
    <property type="match status" value="1"/>
</dbReference>
<dbReference type="SUPFAM" id="SSF50249">
    <property type="entry name" value="Nucleic acid-binding proteins"/>
    <property type="match status" value="1"/>
</dbReference>
<dbReference type="InterPro" id="IPR040764">
    <property type="entry name" value="CvfB_WH"/>
</dbReference>